<dbReference type="AlphaFoldDB" id="A0A0V1F7I8"/>
<protein>
    <submittedName>
        <fullName evidence="2">Uncharacterized protein</fullName>
    </submittedName>
</protein>
<comment type="caution">
    <text evidence="2">The sequence shown here is derived from an EMBL/GenBank/DDBJ whole genome shotgun (WGS) entry which is preliminary data.</text>
</comment>
<sequence>MERHTLIHTHARATDAQGPGEHTTRGDVGGRRLDDMPSQCCHLPASTSLFIFSNFKSSLLIQIHSVPH</sequence>
<proteinExistence type="predicted"/>
<reference evidence="2 3" key="1">
    <citation type="submission" date="2015-01" db="EMBL/GenBank/DDBJ databases">
        <title>Evolution of Trichinella species and genotypes.</title>
        <authorList>
            <person name="Korhonen P.K."/>
            <person name="Edoardo P."/>
            <person name="Giuseppe L.R."/>
            <person name="Gasser R.B."/>
        </authorList>
    </citation>
    <scope>NUCLEOTIDE SEQUENCE [LARGE SCALE GENOMIC DNA]</scope>
    <source>
        <strain evidence="2">ISS470</strain>
    </source>
</reference>
<dbReference type="EMBL" id="JYDT01000187">
    <property type="protein sequence ID" value="KRY82134.1"/>
    <property type="molecule type" value="Genomic_DNA"/>
</dbReference>
<accession>A0A0V1F7I8</accession>
<keyword evidence="3" id="KW-1185">Reference proteome</keyword>
<name>A0A0V1F7I8_TRIPS</name>
<evidence type="ECO:0000256" key="1">
    <source>
        <dbReference type="SAM" id="MobiDB-lite"/>
    </source>
</evidence>
<evidence type="ECO:0000313" key="2">
    <source>
        <dbReference type="EMBL" id="KRY82134.1"/>
    </source>
</evidence>
<feature type="compositionally biased region" description="Basic and acidic residues" evidence="1">
    <location>
        <begin position="22"/>
        <end position="33"/>
    </location>
</feature>
<feature type="compositionally biased region" description="Basic residues" evidence="1">
    <location>
        <begin position="1"/>
        <end position="11"/>
    </location>
</feature>
<feature type="region of interest" description="Disordered" evidence="1">
    <location>
        <begin position="1"/>
        <end position="33"/>
    </location>
</feature>
<gene>
    <name evidence="2" type="ORF">T4D_9709</name>
</gene>
<evidence type="ECO:0000313" key="3">
    <source>
        <dbReference type="Proteomes" id="UP000054995"/>
    </source>
</evidence>
<organism evidence="2 3">
    <name type="scientific">Trichinella pseudospiralis</name>
    <name type="common">Parasitic roundworm</name>
    <dbReference type="NCBI Taxonomy" id="6337"/>
    <lineage>
        <taxon>Eukaryota</taxon>
        <taxon>Metazoa</taxon>
        <taxon>Ecdysozoa</taxon>
        <taxon>Nematoda</taxon>
        <taxon>Enoplea</taxon>
        <taxon>Dorylaimia</taxon>
        <taxon>Trichinellida</taxon>
        <taxon>Trichinellidae</taxon>
        <taxon>Trichinella</taxon>
    </lineage>
</organism>
<dbReference type="Proteomes" id="UP000054995">
    <property type="component" value="Unassembled WGS sequence"/>
</dbReference>